<evidence type="ECO:0000313" key="3">
    <source>
        <dbReference type="Proteomes" id="UP000005324"/>
    </source>
</evidence>
<evidence type="ECO:0000313" key="2">
    <source>
        <dbReference type="EMBL" id="EFH09026.1"/>
    </source>
</evidence>
<evidence type="ECO:0000256" key="1">
    <source>
        <dbReference type="SAM" id="MobiDB-lite"/>
    </source>
</evidence>
<sequence length="84" mass="8306">SPGSGASSTTPSPPCRSATAPALRSAASAEGAVSNSATSGDSIGPASRSVSGEVAGRGRWARSVVMRAPMPPRCLRDDEGAAFF</sequence>
<dbReference type="HOGENOM" id="CLU_2532968_0_0_5"/>
<protein>
    <submittedName>
        <fullName evidence="2">Uncharacterized protein</fullName>
    </submittedName>
</protein>
<dbReference type="Proteomes" id="UP000005324">
    <property type="component" value="Unassembled WGS sequence"/>
</dbReference>
<gene>
    <name evidence="2" type="ORF">HMPREF0731_4754</name>
</gene>
<feature type="compositionally biased region" description="Basic and acidic residues" evidence="1">
    <location>
        <begin position="74"/>
        <end position="84"/>
    </location>
</feature>
<proteinExistence type="predicted"/>
<feature type="region of interest" description="Disordered" evidence="1">
    <location>
        <begin position="1"/>
        <end position="84"/>
    </location>
</feature>
<reference evidence="2 3" key="1">
    <citation type="submission" date="2010-04" db="EMBL/GenBank/DDBJ databases">
        <authorList>
            <person name="Qin X."/>
            <person name="Bachman B."/>
            <person name="Battles P."/>
            <person name="Bell A."/>
            <person name="Bess C."/>
            <person name="Bickham C."/>
            <person name="Chaboub L."/>
            <person name="Chen D."/>
            <person name="Coyle M."/>
            <person name="Deiros D.R."/>
            <person name="Dinh H."/>
            <person name="Forbes L."/>
            <person name="Fowler G."/>
            <person name="Francisco L."/>
            <person name="Fu Q."/>
            <person name="Gubbala S."/>
            <person name="Hale W."/>
            <person name="Han Y."/>
            <person name="Hemphill L."/>
            <person name="Highlander S.K."/>
            <person name="Hirani K."/>
            <person name="Hogues M."/>
            <person name="Jackson L."/>
            <person name="Jakkamsetti A."/>
            <person name="Javaid M."/>
            <person name="Jiang H."/>
            <person name="Korchina V."/>
            <person name="Kovar C."/>
            <person name="Lara F."/>
            <person name="Lee S."/>
            <person name="Mata R."/>
            <person name="Mathew T."/>
            <person name="Moen C."/>
            <person name="Morales K."/>
            <person name="Munidasa M."/>
            <person name="Nazareth L."/>
            <person name="Ngo R."/>
            <person name="Nguyen L."/>
            <person name="Okwuonu G."/>
            <person name="Ongeri F."/>
            <person name="Patil S."/>
            <person name="Petrosino J."/>
            <person name="Pham C."/>
            <person name="Pham P."/>
            <person name="Pu L.-L."/>
            <person name="Puazo M."/>
            <person name="Raj R."/>
            <person name="Reid J."/>
            <person name="Rouhana J."/>
            <person name="Saada N."/>
            <person name="Shang Y."/>
            <person name="Simmons D."/>
            <person name="Thornton R."/>
            <person name="Warren J."/>
            <person name="Weissenberger G."/>
            <person name="Zhang J."/>
            <person name="Zhang L."/>
            <person name="Zhou C."/>
            <person name="Zhu D."/>
            <person name="Muzny D."/>
            <person name="Worley K."/>
            <person name="Gibbs R."/>
        </authorList>
    </citation>
    <scope>NUCLEOTIDE SEQUENCE [LARGE SCALE GENOMIC DNA]</scope>
    <source>
        <strain evidence="2 3">ATCC 49957</strain>
    </source>
</reference>
<feature type="non-terminal residue" evidence="2">
    <location>
        <position position="1"/>
    </location>
</feature>
<dbReference type="EMBL" id="ADVL01001004">
    <property type="protein sequence ID" value="EFH09026.1"/>
    <property type="molecule type" value="Genomic_DNA"/>
</dbReference>
<feature type="compositionally biased region" description="Low complexity" evidence="1">
    <location>
        <begin position="17"/>
        <end position="32"/>
    </location>
</feature>
<name>D5RUJ2_9PROT</name>
<keyword evidence="3" id="KW-1185">Reference proteome</keyword>
<dbReference type="AlphaFoldDB" id="D5RUJ2"/>
<accession>D5RUJ2</accession>
<comment type="caution">
    <text evidence="2">The sequence shown here is derived from an EMBL/GenBank/DDBJ whole genome shotgun (WGS) entry which is preliminary data.</text>
</comment>
<organism evidence="2 3">
    <name type="scientific">Pseudoroseomonas cervicalis ATCC 49957</name>
    <dbReference type="NCBI Taxonomy" id="525371"/>
    <lineage>
        <taxon>Bacteria</taxon>
        <taxon>Pseudomonadati</taxon>
        <taxon>Pseudomonadota</taxon>
        <taxon>Alphaproteobacteria</taxon>
        <taxon>Acetobacterales</taxon>
        <taxon>Roseomonadaceae</taxon>
        <taxon>Roseomonas</taxon>
    </lineage>
</organism>
<feature type="compositionally biased region" description="Low complexity" evidence="1">
    <location>
        <begin position="1"/>
        <end position="10"/>
    </location>
</feature>